<dbReference type="PANTHER" id="PTHR43266">
    <property type="entry name" value="MACROLIDE-EFFLUX PROTEIN"/>
    <property type="match status" value="1"/>
</dbReference>
<name>A0AA88GTD8_NAELO</name>
<keyword evidence="9" id="KW-1185">Reference proteome</keyword>
<feature type="transmembrane region" description="Helical" evidence="7">
    <location>
        <begin position="115"/>
        <end position="135"/>
    </location>
</feature>
<dbReference type="RefSeq" id="XP_044549777.1">
    <property type="nucleotide sequence ID" value="XM_044692405.1"/>
</dbReference>
<dbReference type="PANTHER" id="PTHR43266:SF2">
    <property type="entry name" value="MAJOR FACILITATOR SUPERFAMILY (MFS) PROFILE DOMAIN-CONTAINING PROTEIN"/>
    <property type="match status" value="1"/>
</dbReference>
<feature type="transmembrane region" description="Helical" evidence="7">
    <location>
        <begin position="288"/>
        <end position="309"/>
    </location>
</feature>
<keyword evidence="3" id="KW-1003">Cell membrane</keyword>
<evidence type="ECO:0000256" key="3">
    <source>
        <dbReference type="ARBA" id="ARBA00022475"/>
    </source>
</evidence>
<dbReference type="GO" id="GO:0005886">
    <property type="term" value="C:plasma membrane"/>
    <property type="evidence" value="ECO:0007669"/>
    <property type="project" value="UniProtKB-SubCell"/>
</dbReference>
<keyword evidence="5 7" id="KW-1133">Transmembrane helix</keyword>
<evidence type="ECO:0000256" key="6">
    <source>
        <dbReference type="ARBA" id="ARBA00023136"/>
    </source>
</evidence>
<dbReference type="Proteomes" id="UP000816034">
    <property type="component" value="Unassembled WGS sequence"/>
</dbReference>
<evidence type="ECO:0000256" key="2">
    <source>
        <dbReference type="ARBA" id="ARBA00022448"/>
    </source>
</evidence>
<evidence type="ECO:0000256" key="5">
    <source>
        <dbReference type="ARBA" id="ARBA00022989"/>
    </source>
</evidence>
<feature type="transmembrane region" description="Helical" evidence="7">
    <location>
        <begin position="147"/>
        <end position="168"/>
    </location>
</feature>
<dbReference type="EMBL" id="PYSW02000017">
    <property type="protein sequence ID" value="KAG2385784.1"/>
    <property type="molecule type" value="Genomic_DNA"/>
</dbReference>
<dbReference type="GeneID" id="68095388"/>
<gene>
    <name evidence="8" type="ORF">C9374_002933</name>
</gene>
<keyword evidence="4 7" id="KW-0812">Transmembrane</keyword>
<accession>A0AA88GTD8</accession>
<evidence type="ECO:0000313" key="8">
    <source>
        <dbReference type="EMBL" id="KAG2385784.1"/>
    </source>
</evidence>
<organism evidence="8 9">
    <name type="scientific">Naegleria lovaniensis</name>
    <name type="common">Amoeba</name>
    <dbReference type="NCBI Taxonomy" id="51637"/>
    <lineage>
        <taxon>Eukaryota</taxon>
        <taxon>Discoba</taxon>
        <taxon>Heterolobosea</taxon>
        <taxon>Tetramitia</taxon>
        <taxon>Eutetramitia</taxon>
        <taxon>Vahlkampfiidae</taxon>
        <taxon>Naegleria</taxon>
    </lineage>
</organism>
<evidence type="ECO:0000256" key="4">
    <source>
        <dbReference type="ARBA" id="ARBA00022692"/>
    </source>
</evidence>
<comment type="caution">
    <text evidence="8">The sequence shown here is derived from an EMBL/GenBank/DDBJ whole genome shotgun (WGS) entry which is preliminary data.</text>
</comment>
<feature type="transmembrane region" description="Helical" evidence="7">
    <location>
        <begin position="254"/>
        <end position="276"/>
    </location>
</feature>
<evidence type="ECO:0000313" key="9">
    <source>
        <dbReference type="Proteomes" id="UP000816034"/>
    </source>
</evidence>
<evidence type="ECO:0000256" key="7">
    <source>
        <dbReference type="SAM" id="Phobius"/>
    </source>
</evidence>
<dbReference type="SUPFAM" id="SSF103473">
    <property type="entry name" value="MFS general substrate transporter"/>
    <property type="match status" value="1"/>
</dbReference>
<feature type="transmembrane region" description="Helical" evidence="7">
    <location>
        <begin position="180"/>
        <end position="201"/>
    </location>
</feature>
<proteinExistence type="predicted"/>
<keyword evidence="6 7" id="KW-0472">Membrane</keyword>
<protein>
    <submittedName>
        <fullName evidence="8">Uncharacterized protein</fullName>
    </submittedName>
</protein>
<dbReference type="InterPro" id="IPR036259">
    <property type="entry name" value="MFS_trans_sf"/>
</dbReference>
<comment type="subcellular location">
    <subcellularLocation>
        <location evidence="1">Cell membrane</location>
        <topology evidence="1">Multi-pass membrane protein</topology>
    </subcellularLocation>
</comment>
<evidence type="ECO:0000256" key="1">
    <source>
        <dbReference type="ARBA" id="ARBA00004651"/>
    </source>
</evidence>
<dbReference type="AlphaFoldDB" id="A0AA88GTD8"/>
<feature type="transmembrane region" description="Helical" evidence="7">
    <location>
        <begin position="213"/>
        <end position="234"/>
    </location>
</feature>
<keyword evidence="2" id="KW-0813">Transport</keyword>
<reference evidence="8 9" key="1">
    <citation type="journal article" date="2018" name="BMC Genomics">
        <title>The genome of Naegleria lovaniensis, the basis for a comparative approach to unravel pathogenicity factors of the human pathogenic amoeba N. fowleri.</title>
        <authorList>
            <person name="Liechti N."/>
            <person name="Schurch N."/>
            <person name="Bruggmann R."/>
            <person name="Wittwer M."/>
        </authorList>
    </citation>
    <scope>NUCLEOTIDE SEQUENCE [LARGE SCALE GENOMIC DNA]</scope>
    <source>
        <strain evidence="8 9">ATCC 30569</strain>
    </source>
</reference>
<sequence length="326" mass="37062">MREPVIDQHSVIHSSTGMLDHYDDVNTESSPNMEMKDLKKEEQKTMLNHEQQHSNHLDDSPIMTISDAQSTTSHSRKSRNSLILLFIEMKKYFIELFTGIVFFSKNPLIFTSTMVKAFAGFFWFGCEIILIHLVYQVLAKNDKRMGGIYFGVAKMWAGIGSGLFPVIVERLLPKTYTTRTLRAILMCAVFLFPVCFSLYYVSIIFAVEEDTRVLGFAGICLSHLILGISTGNLWSYSITHLQMVCPNDFLGRAMALDMGFFLNISDLIAVFTYGVILTDIFKFSASRLVLFQLVTSVGAGCLFAVWFFIFRKNVKSRQDYLQEVST</sequence>
<feature type="transmembrane region" description="Helical" evidence="7">
    <location>
        <begin position="82"/>
        <end position="103"/>
    </location>
</feature>